<keyword evidence="11" id="KW-0472">Membrane</keyword>
<name>A0A4U8YRD9_9BACT</name>
<dbReference type="Pfam" id="PF12729">
    <property type="entry name" value="4HB_MCP_1"/>
    <property type="match status" value="1"/>
</dbReference>
<keyword evidence="17" id="KW-1185">Reference proteome</keyword>
<evidence type="ECO:0000259" key="13">
    <source>
        <dbReference type="PROSITE" id="PS50110"/>
    </source>
</evidence>
<keyword evidence="5" id="KW-0808">Transferase</keyword>
<dbReference type="Gene3D" id="3.30.450.20">
    <property type="entry name" value="PAS domain"/>
    <property type="match status" value="2"/>
</dbReference>
<dbReference type="InterPro" id="IPR013655">
    <property type="entry name" value="PAS_fold_3"/>
</dbReference>
<dbReference type="SMART" id="SM00086">
    <property type="entry name" value="PAC"/>
    <property type="match status" value="2"/>
</dbReference>
<dbReference type="Pfam" id="PF00072">
    <property type="entry name" value="Response_reg"/>
    <property type="match status" value="1"/>
</dbReference>
<keyword evidence="11" id="KW-1133">Transmembrane helix</keyword>
<feature type="modified residue" description="4-aspartylphosphate" evidence="10">
    <location>
        <position position="827"/>
    </location>
</feature>
<evidence type="ECO:0000256" key="11">
    <source>
        <dbReference type="SAM" id="Phobius"/>
    </source>
</evidence>
<evidence type="ECO:0000313" key="17">
    <source>
        <dbReference type="Proteomes" id="UP000507962"/>
    </source>
</evidence>
<organism evidence="16 17">
    <name type="scientific">Desulfoluna butyratoxydans</name>
    <dbReference type="NCBI Taxonomy" id="231438"/>
    <lineage>
        <taxon>Bacteria</taxon>
        <taxon>Pseudomonadati</taxon>
        <taxon>Thermodesulfobacteriota</taxon>
        <taxon>Desulfobacteria</taxon>
        <taxon>Desulfobacterales</taxon>
        <taxon>Desulfolunaceae</taxon>
        <taxon>Desulfoluna</taxon>
    </lineage>
</organism>
<dbReference type="Gene3D" id="3.40.50.2300">
    <property type="match status" value="1"/>
</dbReference>
<proteinExistence type="predicted"/>
<dbReference type="InterPro" id="IPR004358">
    <property type="entry name" value="Sig_transdc_His_kin-like_C"/>
</dbReference>
<feature type="transmembrane region" description="Helical" evidence="11">
    <location>
        <begin position="185"/>
        <end position="207"/>
    </location>
</feature>
<dbReference type="Pfam" id="PF08447">
    <property type="entry name" value="PAS_3"/>
    <property type="match status" value="1"/>
</dbReference>
<dbReference type="InterPro" id="IPR000700">
    <property type="entry name" value="PAS-assoc_C"/>
</dbReference>
<dbReference type="CDD" id="cd00082">
    <property type="entry name" value="HisKA"/>
    <property type="match status" value="1"/>
</dbReference>
<evidence type="ECO:0000256" key="2">
    <source>
        <dbReference type="ARBA" id="ARBA00004370"/>
    </source>
</evidence>
<dbReference type="Pfam" id="PF02518">
    <property type="entry name" value="HATPase_c"/>
    <property type="match status" value="1"/>
</dbReference>
<dbReference type="PANTHER" id="PTHR43065:SF46">
    <property type="entry name" value="C4-DICARBOXYLATE TRANSPORT SENSOR PROTEIN DCTB"/>
    <property type="match status" value="1"/>
</dbReference>
<feature type="domain" description="HAMP" evidence="15">
    <location>
        <begin position="209"/>
        <end position="261"/>
    </location>
</feature>
<dbReference type="PRINTS" id="PR00344">
    <property type="entry name" value="BCTRLSENSOR"/>
</dbReference>
<dbReference type="SMART" id="SM00304">
    <property type="entry name" value="HAMP"/>
    <property type="match status" value="1"/>
</dbReference>
<evidence type="ECO:0000259" key="12">
    <source>
        <dbReference type="PROSITE" id="PS50109"/>
    </source>
</evidence>
<dbReference type="InterPro" id="IPR036890">
    <property type="entry name" value="HATPase_C_sf"/>
</dbReference>
<dbReference type="SUPFAM" id="SSF158472">
    <property type="entry name" value="HAMP domain-like"/>
    <property type="match status" value="1"/>
</dbReference>
<dbReference type="Proteomes" id="UP000507962">
    <property type="component" value="Unassembled WGS sequence"/>
</dbReference>
<dbReference type="SUPFAM" id="SSF47384">
    <property type="entry name" value="Homodimeric domain of signal transducing histidine kinase"/>
    <property type="match status" value="1"/>
</dbReference>
<dbReference type="InterPro" id="IPR003594">
    <property type="entry name" value="HATPase_dom"/>
</dbReference>
<dbReference type="InterPro" id="IPR035965">
    <property type="entry name" value="PAS-like_dom_sf"/>
</dbReference>
<dbReference type="SUPFAM" id="SSF55785">
    <property type="entry name" value="PYP-like sensor domain (PAS domain)"/>
    <property type="match status" value="2"/>
</dbReference>
<dbReference type="SMART" id="SM00448">
    <property type="entry name" value="REC"/>
    <property type="match status" value="1"/>
</dbReference>
<keyword evidence="4 10" id="KW-0597">Phosphoprotein</keyword>
<dbReference type="PANTHER" id="PTHR43065">
    <property type="entry name" value="SENSOR HISTIDINE KINASE"/>
    <property type="match status" value="1"/>
</dbReference>
<dbReference type="NCBIfam" id="TIGR00229">
    <property type="entry name" value="sensory_box"/>
    <property type="match status" value="1"/>
</dbReference>
<dbReference type="AlphaFoldDB" id="A0A4U8YRD9"/>
<dbReference type="InterPro" id="IPR000014">
    <property type="entry name" value="PAS"/>
</dbReference>
<accession>A0A4U8YRD9</accession>
<evidence type="ECO:0000256" key="7">
    <source>
        <dbReference type="ARBA" id="ARBA00022777"/>
    </source>
</evidence>
<dbReference type="InterPro" id="IPR011006">
    <property type="entry name" value="CheY-like_superfamily"/>
</dbReference>
<dbReference type="PROSITE" id="PS50885">
    <property type="entry name" value="HAMP"/>
    <property type="match status" value="1"/>
</dbReference>
<keyword evidence="7" id="KW-0418">Kinase</keyword>
<dbReference type="PROSITE" id="PS50110">
    <property type="entry name" value="RESPONSE_REGULATORY"/>
    <property type="match status" value="1"/>
</dbReference>
<dbReference type="Gene3D" id="2.10.70.100">
    <property type="match status" value="1"/>
</dbReference>
<dbReference type="Gene3D" id="3.30.565.10">
    <property type="entry name" value="Histidine kinase-like ATPase, C-terminal domain"/>
    <property type="match status" value="1"/>
</dbReference>
<dbReference type="PROSITE" id="PS50109">
    <property type="entry name" value="HIS_KIN"/>
    <property type="match status" value="1"/>
</dbReference>
<gene>
    <name evidence="16" type="ORF">MSL71_40940</name>
</gene>
<evidence type="ECO:0000256" key="6">
    <source>
        <dbReference type="ARBA" id="ARBA00022741"/>
    </source>
</evidence>
<dbReference type="SMART" id="SM00388">
    <property type="entry name" value="HisKA"/>
    <property type="match status" value="1"/>
</dbReference>
<dbReference type="EC" id="2.7.13.3" evidence="3"/>
<dbReference type="EMBL" id="CAADHO010000009">
    <property type="protein sequence ID" value="VFQ46430.1"/>
    <property type="molecule type" value="Genomic_DNA"/>
</dbReference>
<evidence type="ECO:0000313" key="16">
    <source>
        <dbReference type="EMBL" id="VFQ46430.1"/>
    </source>
</evidence>
<dbReference type="SUPFAM" id="SSF52172">
    <property type="entry name" value="CheY-like"/>
    <property type="match status" value="1"/>
</dbReference>
<dbReference type="SMART" id="SM00387">
    <property type="entry name" value="HATPase_c"/>
    <property type="match status" value="1"/>
</dbReference>
<comment type="catalytic activity">
    <reaction evidence="1">
        <text>ATP + protein L-histidine = ADP + protein N-phospho-L-histidine.</text>
        <dbReference type="EC" id="2.7.13.3"/>
    </reaction>
</comment>
<dbReference type="SUPFAM" id="SSF55874">
    <property type="entry name" value="ATPase domain of HSP90 chaperone/DNA topoisomerase II/histidine kinase"/>
    <property type="match status" value="1"/>
</dbReference>
<dbReference type="Gene3D" id="6.10.340.10">
    <property type="match status" value="1"/>
</dbReference>
<dbReference type="InterPro" id="IPR001789">
    <property type="entry name" value="Sig_transdc_resp-reg_receiver"/>
</dbReference>
<feature type="domain" description="PAC" evidence="14">
    <location>
        <begin position="333"/>
        <end position="384"/>
    </location>
</feature>
<feature type="domain" description="Histidine kinase" evidence="12">
    <location>
        <begin position="531"/>
        <end position="756"/>
    </location>
</feature>
<dbReference type="GO" id="GO:0000155">
    <property type="term" value="F:phosphorelay sensor kinase activity"/>
    <property type="evidence" value="ECO:0007669"/>
    <property type="project" value="InterPro"/>
</dbReference>
<dbReference type="GO" id="GO:0016020">
    <property type="term" value="C:membrane"/>
    <property type="evidence" value="ECO:0007669"/>
    <property type="project" value="UniProtKB-SubCell"/>
</dbReference>
<feature type="domain" description="PAC" evidence="14">
    <location>
        <begin position="459"/>
        <end position="511"/>
    </location>
</feature>
<dbReference type="PROSITE" id="PS50113">
    <property type="entry name" value="PAC"/>
    <property type="match status" value="2"/>
</dbReference>
<dbReference type="InterPro" id="IPR024478">
    <property type="entry name" value="HlyB_4HB_MCP"/>
</dbReference>
<evidence type="ECO:0000256" key="1">
    <source>
        <dbReference type="ARBA" id="ARBA00000085"/>
    </source>
</evidence>
<protein>
    <recommendedName>
        <fullName evidence="3">histidine kinase</fullName>
        <ecNumber evidence="3">2.7.13.3</ecNumber>
    </recommendedName>
</protein>
<feature type="transmembrane region" description="Helical" evidence="11">
    <location>
        <begin position="12"/>
        <end position="33"/>
    </location>
</feature>
<feature type="domain" description="Response regulatory" evidence="13">
    <location>
        <begin position="776"/>
        <end position="892"/>
    </location>
</feature>
<evidence type="ECO:0000256" key="5">
    <source>
        <dbReference type="ARBA" id="ARBA00022679"/>
    </source>
</evidence>
<dbReference type="CDD" id="cd06225">
    <property type="entry name" value="HAMP"/>
    <property type="match status" value="1"/>
</dbReference>
<dbReference type="CDD" id="cd00156">
    <property type="entry name" value="REC"/>
    <property type="match status" value="1"/>
</dbReference>
<dbReference type="Gene3D" id="1.10.287.130">
    <property type="match status" value="1"/>
</dbReference>
<dbReference type="InterPro" id="IPR003660">
    <property type="entry name" value="HAMP_dom"/>
</dbReference>
<evidence type="ECO:0000256" key="9">
    <source>
        <dbReference type="ARBA" id="ARBA00023012"/>
    </source>
</evidence>
<dbReference type="InterPro" id="IPR005467">
    <property type="entry name" value="His_kinase_dom"/>
</dbReference>
<keyword evidence="8" id="KW-0067">ATP-binding</keyword>
<evidence type="ECO:0000256" key="4">
    <source>
        <dbReference type="ARBA" id="ARBA00022553"/>
    </source>
</evidence>
<keyword evidence="11" id="KW-0812">Transmembrane</keyword>
<reference evidence="16 17" key="1">
    <citation type="submission" date="2019-03" db="EMBL/GenBank/DDBJ databases">
        <authorList>
            <person name="Nijsse B."/>
        </authorList>
    </citation>
    <scope>NUCLEOTIDE SEQUENCE [LARGE SCALE GENOMIC DNA]</scope>
    <source>
        <strain evidence="16">Desulfoluna butyratoxydans MSL71</strain>
    </source>
</reference>
<evidence type="ECO:0000259" key="15">
    <source>
        <dbReference type="PROSITE" id="PS50885"/>
    </source>
</evidence>
<evidence type="ECO:0000256" key="10">
    <source>
        <dbReference type="PROSITE-ProRule" id="PRU00169"/>
    </source>
</evidence>
<keyword evidence="6" id="KW-0547">Nucleotide-binding</keyword>
<evidence type="ECO:0000259" key="14">
    <source>
        <dbReference type="PROSITE" id="PS50113"/>
    </source>
</evidence>
<evidence type="ECO:0000256" key="8">
    <source>
        <dbReference type="ARBA" id="ARBA00022840"/>
    </source>
</evidence>
<keyword evidence="9" id="KW-0902">Two-component regulatory system</keyword>
<dbReference type="InterPro" id="IPR036097">
    <property type="entry name" value="HisK_dim/P_sf"/>
</dbReference>
<sequence>MFKDLKIMHRLGIGFGTILILMISLGSVALHQMGQLSDLTRKMYRHPFQVSNTVQRVDSNIIRLHNAMKDVALSRIPQELQIAVLTMQALEEEIERDFKAIKRLYLGEHAMVDHALALYKEWLPIRDEIIMLVKDGEPWRAAEIAKGRGAAHMELITQSMALLNESTQYEAQIFFNHTRKVRRQAFILMYWALGLAFTAGLYFTWLVTRSVASPVQEIVEVSDAIAKGDLHRQITYHSEDEVGQMAASLRHMLSGVIGEGQSIKRGIPIVLWTADTELKMTYINRAAATLAEELTEVEAEGLVGDYRVDEVMKDEDGLCGIMARKSLLYGMQNDMELYFRCADDVRCLRCVTSQLKDLTGQVVGVMGVGIDITQRIKAEERLMESEARLEEAQRIAHLGHWEVNLETGLATWSQEFYRIFGLEPAGEPISREGLKKIVSPEHFEIIDRILGAILNEGRTVFEERITLPDGTTRWVVGKGLLARSEEGTPLSAFGTVQDVTEQKQAEESRRTLEGELRQSQKLQAIGTLAGGIAHDFNNILAAILGFSELLEDEVQKESLEHQYVEEILKAARRARDLVKQILNFSRQADQTLTPVFLRPVIGDAVKLLRATIPSTITIDISLGEGPEKPVMADPTQIHQMVMNLGANAAHAMKHQGRRIAVTLTQGPLPAEVMGRHTDLKPGEYQCFTIDDQGCGLAPETRQRIFDPFFTTKEPGEGTGMGLSVVHGIVKALKGTIEVESVVGQGTRFAIYLPTVDAAPPDADAPDEAALPTGGEHILLVDDEEAILSATVSSLQSLGYRVTKSQAGDEALGLFQNAPDDYHLVITDMNMPNLNGAQLSEKLLAIRPDIPIILLTGYSDQIDEPLAKKIGIRSYLLKPLARNQLAHAVRDAMGPGSQPVAVTMEVPENKVP</sequence>
<dbReference type="InterPro" id="IPR001610">
    <property type="entry name" value="PAC"/>
</dbReference>
<dbReference type="Pfam" id="PF00512">
    <property type="entry name" value="HisKA"/>
    <property type="match status" value="1"/>
</dbReference>
<dbReference type="Pfam" id="PF00672">
    <property type="entry name" value="HAMP"/>
    <property type="match status" value="1"/>
</dbReference>
<comment type="subcellular location">
    <subcellularLocation>
        <location evidence="2">Membrane</location>
    </subcellularLocation>
</comment>
<dbReference type="GO" id="GO:0005524">
    <property type="term" value="F:ATP binding"/>
    <property type="evidence" value="ECO:0007669"/>
    <property type="project" value="UniProtKB-KW"/>
</dbReference>
<dbReference type="InterPro" id="IPR003661">
    <property type="entry name" value="HisK_dim/P_dom"/>
</dbReference>
<evidence type="ECO:0000256" key="3">
    <source>
        <dbReference type="ARBA" id="ARBA00012438"/>
    </source>
</evidence>